<gene>
    <name evidence="5" type="ORF">F4694_000368</name>
</gene>
<dbReference type="EMBL" id="JACCBX010000001">
    <property type="protein sequence ID" value="NYE03649.1"/>
    <property type="molecule type" value="Genomic_DNA"/>
</dbReference>
<dbReference type="SUPFAM" id="SSF48452">
    <property type="entry name" value="TPR-like"/>
    <property type="match status" value="1"/>
</dbReference>
<accession>A0A852T748</accession>
<dbReference type="Pfam" id="PF13432">
    <property type="entry name" value="TPR_16"/>
    <property type="match status" value="1"/>
</dbReference>
<keyword evidence="4" id="KW-0472">Membrane</keyword>
<organism evidence="5 6">
    <name type="scientific">Neobacillus niacini</name>
    <dbReference type="NCBI Taxonomy" id="86668"/>
    <lineage>
        <taxon>Bacteria</taxon>
        <taxon>Bacillati</taxon>
        <taxon>Bacillota</taxon>
        <taxon>Bacilli</taxon>
        <taxon>Bacillales</taxon>
        <taxon>Bacillaceae</taxon>
        <taxon>Neobacillus</taxon>
    </lineage>
</organism>
<sequence length="235" mass="26968">MEAHELPILEKPETSKETRITKKNDRFTKVQGISLILASLFISLIGGYFISDKFFWSNEDQSRIEQQVAYYEELVSKEPNKPDHRVNLGYSYHLNGNNEEAIKQLQTAIDLDKKNVGAYFNLGLVYNDQERYDDALKQSNKVVELAPRDYKGHLLEGMVYRKLKMYKEALVSLQEADKLMPVNNDIIFEMGRVAEDQGNVTDAEELYKKALSYDPLYKPASEALTKLAGKDKDSK</sequence>
<feature type="transmembrane region" description="Helical" evidence="4">
    <location>
        <begin position="32"/>
        <end position="50"/>
    </location>
</feature>
<dbReference type="PROSITE" id="PS50293">
    <property type="entry name" value="TPR_REGION"/>
    <property type="match status" value="1"/>
</dbReference>
<dbReference type="PANTHER" id="PTHR44858">
    <property type="entry name" value="TETRATRICOPEPTIDE REPEAT PROTEIN 6"/>
    <property type="match status" value="1"/>
</dbReference>
<evidence type="ECO:0000256" key="4">
    <source>
        <dbReference type="SAM" id="Phobius"/>
    </source>
</evidence>
<evidence type="ECO:0000313" key="6">
    <source>
        <dbReference type="Proteomes" id="UP000548423"/>
    </source>
</evidence>
<dbReference type="Proteomes" id="UP000548423">
    <property type="component" value="Unassembled WGS sequence"/>
</dbReference>
<dbReference type="Pfam" id="PF13414">
    <property type="entry name" value="TPR_11"/>
    <property type="match status" value="1"/>
</dbReference>
<reference evidence="6" key="1">
    <citation type="submission" date="2020-07" db="EMBL/GenBank/DDBJ databases">
        <authorList>
            <person name="Partida-Martinez L."/>
            <person name="Huntemann M."/>
            <person name="Clum A."/>
            <person name="Wang J."/>
            <person name="Palaniappan K."/>
            <person name="Ritter S."/>
            <person name="Chen I.-M."/>
            <person name="Stamatis D."/>
            <person name="Reddy T."/>
            <person name="O'Malley R."/>
            <person name="Daum C."/>
            <person name="Shapiro N."/>
            <person name="Ivanova N."/>
            <person name="Kyrpides N."/>
            <person name="Woyke T."/>
        </authorList>
    </citation>
    <scope>NUCLEOTIDE SEQUENCE [LARGE SCALE GENOMIC DNA]</scope>
    <source>
        <strain evidence="6">AT2.8</strain>
    </source>
</reference>
<dbReference type="PROSITE" id="PS50005">
    <property type="entry name" value="TPR"/>
    <property type="match status" value="3"/>
</dbReference>
<reference evidence="6" key="2">
    <citation type="submission" date="2020-08" db="EMBL/GenBank/DDBJ databases">
        <title>The Agave Microbiome: Exploring the role of microbial communities in plant adaptations to desert environments.</title>
        <authorList>
            <person name="Partida-Martinez L.P."/>
        </authorList>
    </citation>
    <scope>NUCLEOTIDE SEQUENCE [LARGE SCALE GENOMIC DNA]</scope>
    <source>
        <strain evidence="6">AT2.8</strain>
    </source>
</reference>
<keyword evidence="4" id="KW-0812">Transmembrane</keyword>
<dbReference type="Gene3D" id="1.25.40.10">
    <property type="entry name" value="Tetratricopeptide repeat domain"/>
    <property type="match status" value="1"/>
</dbReference>
<dbReference type="PANTHER" id="PTHR44858:SF1">
    <property type="entry name" value="UDP-N-ACETYLGLUCOSAMINE--PEPTIDE N-ACETYLGLUCOSAMINYLTRANSFERASE SPINDLY-RELATED"/>
    <property type="match status" value="1"/>
</dbReference>
<dbReference type="InterPro" id="IPR011990">
    <property type="entry name" value="TPR-like_helical_dom_sf"/>
</dbReference>
<evidence type="ECO:0000256" key="2">
    <source>
        <dbReference type="ARBA" id="ARBA00022803"/>
    </source>
</evidence>
<protein>
    <submittedName>
        <fullName evidence="5">Tetratricopeptide (TPR) repeat protein</fullName>
    </submittedName>
</protein>
<keyword evidence="1" id="KW-0677">Repeat</keyword>
<dbReference type="SMART" id="SM00028">
    <property type="entry name" value="TPR"/>
    <property type="match status" value="4"/>
</dbReference>
<feature type="repeat" description="TPR" evidence="3">
    <location>
        <begin position="82"/>
        <end position="115"/>
    </location>
</feature>
<dbReference type="InterPro" id="IPR019734">
    <property type="entry name" value="TPR_rpt"/>
</dbReference>
<keyword evidence="4" id="KW-1133">Transmembrane helix</keyword>
<evidence type="ECO:0000256" key="3">
    <source>
        <dbReference type="PROSITE-ProRule" id="PRU00339"/>
    </source>
</evidence>
<evidence type="ECO:0000313" key="5">
    <source>
        <dbReference type="EMBL" id="NYE03649.1"/>
    </source>
</evidence>
<dbReference type="AlphaFoldDB" id="A0A852T748"/>
<comment type="caution">
    <text evidence="5">The sequence shown here is derived from an EMBL/GenBank/DDBJ whole genome shotgun (WGS) entry which is preliminary data.</text>
</comment>
<evidence type="ECO:0000256" key="1">
    <source>
        <dbReference type="ARBA" id="ARBA00022737"/>
    </source>
</evidence>
<dbReference type="InterPro" id="IPR050498">
    <property type="entry name" value="Ycf3"/>
</dbReference>
<keyword evidence="2 3" id="KW-0802">TPR repeat</keyword>
<name>A0A852T748_9BACI</name>
<feature type="repeat" description="TPR" evidence="3">
    <location>
        <begin position="184"/>
        <end position="217"/>
    </location>
</feature>
<feature type="repeat" description="TPR" evidence="3">
    <location>
        <begin position="116"/>
        <end position="149"/>
    </location>
</feature>
<proteinExistence type="predicted"/>